<feature type="region of interest" description="Disordered" evidence="1">
    <location>
        <begin position="89"/>
        <end position="108"/>
    </location>
</feature>
<organism evidence="2 3">
    <name type="scientific">Tetrahymena thermophila (strain SB210)</name>
    <dbReference type="NCBI Taxonomy" id="312017"/>
    <lineage>
        <taxon>Eukaryota</taxon>
        <taxon>Sar</taxon>
        <taxon>Alveolata</taxon>
        <taxon>Ciliophora</taxon>
        <taxon>Intramacronucleata</taxon>
        <taxon>Oligohymenophorea</taxon>
        <taxon>Hymenostomatida</taxon>
        <taxon>Tetrahymenina</taxon>
        <taxon>Tetrahymenidae</taxon>
        <taxon>Tetrahymena</taxon>
    </lineage>
</organism>
<dbReference type="RefSeq" id="XP_001016751.2">
    <property type="nucleotide sequence ID" value="XM_001016751.3"/>
</dbReference>
<dbReference type="KEGG" id="tet:TTHERM_00191750"/>
<dbReference type="GeneID" id="7837486"/>
<feature type="region of interest" description="Disordered" evidence="1">
    <location>
        <begin position="121"/>
        <end position="156"/>
    </location>
</feature>
<feature type="region of interest" description="Disordered" evidence="1">
    <location>
        <begin position="62"/>
        <end position="82"/>
    </location>
</feature>
<gene>
    <name evidence="2" type="ORF">TTHERM_00191750</name>
</gene>
<evidence type="ECO:0000313" key="3">
    <source>
        <dbReference type="Proteomes" id="UP000009168"/>
    </source>
</evidence>
<protein>
    <submittedName>
        <fullName evidence="2">Uncharacterized protein</fullName>
    </submittedName>
</protein>
<feature type="compositionally biased region" description="Basic and acidic residues" evidence="1">
    <location>
        <begin position="121"/>
        <end position="136"/>
    </location>
</feature>
<dbReference type="InParanoid" id="I7MEK1"/>
<evidence type="ECO:0000256" key="1">
    <source>
        <dbReference type="SAM" id="MobiDB-lite"/>
    </source>
</evidence>
<keyword evidence="3" id="KW-1185">Reference proteome</keyword>
<feature type="compositionally biased region" description="Polar residues" evidence="1">
    <location>
        <begin position="65"/>
        <end position="82"/>
    </location>
</feature>
<dbReference type="AlphaFoldDB" id="I7MEK1"/>
<proteinExistence type="predicted"/>
<reference evidence="3" key="1">
    <citation type="journal article" date="2006" name="PLoS Biol.">
        <title>Macronuclear genome sequence of the ciliate Tetrahymena thermophila, a model eukaryote.</title>
        <authorList>
            <person name="Eisen J.A."/>
            <person name="Coyne R.S."/>
            <person name="Wu M."/>
            <person name="Wu D."/>
            <person name="Thiagarajan M."/>
            <person name="Wortman J.R."/>
            <person name="Badger J.H."/>
            <person name="Ren Q."/>
            <person name="Amedeo P."/>
            <person name="Jones K.M."/>
            <person name="Tallon L.J."/>
            <person name="Delcher A.L."/>
            <person name="Salzberg S.L."/>
            <person name="Silva J.C."/>
            <person name="Haas B.J."/>
            <person name="Majoros W.H."/>
            <person name="Farzad M."/>
            <person name="Carlton J.M."/>
            <person name="Smith R.K. Jr."/>
            <person name="Garg J."/>
            <person name="Pearlman R.E."/>
            <person name="Karrer K.M."/>
            <person name="Sun L."/>
            <person name="Manning G."/>
            <person name="Elde N.C."/>
            <person name="Turkewitz A.P."/>
            <person name="Asai D.J."/>
            <person name="Wilkes D.E."/>
            <person name="Wang Y."/>
            <person name="Cai H."/>
            <person name="Collins K."/>
            <person name="Stewart B.A."/>
            <person name="Lee S.R."/>
            <person name="Wilamowska K."/>
            <person name="Weinberg Z."/>
            <person name="Ruzzo W.L."/>
            <person name="Wloga D."/>
            <person name="Gaertig J."/>
            <person name="Frankel J."/>
            <person name="Tsao C.-C."/>
            <person name="Gorovsky M.A."/>
            <person name="Keeling P.J."/>
            <person name="Waller R.F."/>
            <person name="Patron N.J."/>
            <person name="Cherry J.M."/>
            <person name="Stover N.A."/>
            <person name="Krieger C.J."/>
            <person name="del Toro C."/>
            <person name="Ryder H.F."/>
            <person name="Williamson S.C."/>
            <person name="Barbeau R.A."/>
            <person name="Hamilton E.P."/>
            <person name="Orias E."/>
        </authorList>
    </citation>
    <scope>NUCLEOTIDE SEQUENCE [LARGE SCALE GENOMIC DNA]</scope>
    <source>
        <strain evidence="3">SB210</strain>
    </source>
</reference>
<sequence length="324" mass="38159">MSQNFYQINIHNMNNVQNYNAINESSDPLQYIVYPSRQDHIVSPQNTKMDDKEQVKVNYFKRKSSSITKSPDASSQQNTRWTSKQFQDDFLSEDQSDEEKAEVRSKDSHFKKKINFQRKLSIEKMKSSPENHEKRSLCSQEVEDEEIFDKGNQDDNDLSSIEAEDGFEFQNEESLQNKLKEVPTCKMIPCNNQDNDRQIKSLRELPSQTLQKQNFLLGEKIPNYFGGYDMMEDGFDEIDEKADISKDSILNHRKKLQVNPIFHCDEVRLRFRVDSYNTGDENIYCQENDDIIVKNIEQLKKNHQKLKENKLKDKAQYHKSCINL</sequence>
<name>I7MEK1_TETTS</name>
<feature type="compositionally biased region" description="Acidic residues" evidence="1">
    <location>
        <begin position="90"/>
        <end position="100"/>
    </location>
</feature>
<evidence type="ECO:0000313" key="2">
    <source>
        <dbReference type="EMBL" id="EAR96506.2"/>
    </source>
</evidence>
<accession>I7MEK1</accession>
<dbReference type="HOGENOM" id="CLU_859158_0_0_1"/>
<dbReference type="Proteomes" id="UP000009168">
    <property type="component" value="Unassembled WGS sequence"/>
</dbReference>
<dbReference type="EMBL" id="GG662693">
    <property type="protein sequence ID" value="EAR96506.2"/>
    <property type="molecule type" value="Genomic_DNA"/>
</dbReference>